<feature type="compositionally biased region" description="Acidic residues" evidence="2">
    <location>
        <begin position="433"/>
        <end position="444"/>
    </location>
</feature>
<dbReference type="Proteomes" id="UP001215280">
    <property type="component" value="Unassembled WGS sequence"/>
</dbReference>
<feature type="coiled-coil region" evidence="1">
    <location>
        <begin position="107"/>
        <end position="169"/>
    </location>
</feature>
<evidence type="ECO:0000313" key="3">
    <source>
        <dbReference type="EMBL" id="KAJ7736593.1"/>
    </source>
</evidence>
<keyword evidence="1" id="KW-0175">Coiled coil</keyword>
<feature type="region of interest" description="Disordered" evidence="2">
    <location>
        <begin position="1"/>
        <end position="42"/>
    </location>
</feature>
<evidence type="ECO:0000313" key="4">
    <source>
        <dbReference type="Proteomes" id="UP001215280"/>
    </source>
</evidence>
<dbReference type="AlphaFoldDB" id="A0AAD7MXI2"/>
<organism evidence="3 4">
    <name type="scientific">Mycena maculata</name>
    <dbReference type="NCBI Taxonomy" id="230809"/>
    <lineage>
        <taxon>Eukaryota</taxon>
        <taxon>Fungi</taxon>
        <taxon>Dikarya</taxon>
        <taxon>Basidiomycota</taxon>
        <taxon>Agaricomycotina</taxon>
        <taxon>Agaricomycetes</taxon>
        <taxon>Agaricomycetidae</taxon>
        <taxon>Agaricales</taxon>
        <taxon>Marasmiineae</taxon>
        <taxon>Mycenaceae</taxon>
        <taxon>Mycena</taxon>
    </lineage>
</organism>
<feature type="compositionally biased region" description="Basic and acidic residues" evidence="2">
    <location>
        <begin position="452"/>
        <end position="461"/>
    </location>
</feature>
<keyword evidence="4" id="KW-1185">Reference proteome</keyword>
<feature type="region of interest" description="Disordered" evidence="2">
    <location>
        <begin position="433"/>
        <end position="461"/>
    </location>
</feature>
<reference evidence="3" key="1">
    <citation type="submission" date="2023-03" db="EMBL/GenBank/DDBJ databases">
        <title>Massive genome expansion in bonnet fungi (Mycena s.s.) driven by repeated elements and novel gene families across ecological guilds.</title>
        <authorList>
            <consortium name="Lawrence Berkeley National Laboratory"/>
            <person name="Harder C.B."/>
            <person name="Miyauchi S."/>
            <person name="Viragh M."/>
            <person name="Kuo A."/>
            <person name="Thoen E."/>
            <person name="Andreopoulos B."/>
            <person name="Lu D."/>
            <person name="Skrede I."/>
            <person name="Drula E."/>
            <person name="Henrissat B."/>
            <person name="Morin E."/>
            <person name="Kohler A."/>
            <person name="Barry K."/>
            <person name="LaButti K."/>
            <person name="Morin E."/>
            <person name="Salamov A."/>
            <person name="Lipzen A."/>
            <person name="Mereny Z."/>
            <person name="Hegedus B."/>
            <person name="Baldrian P."/>
            <person name="Stursova M."/>
            <person name="Weitz H."/>
            <person name="Taylor A."/>
            <person name="Grigoriev I.V."/>
            <person name="Nagy L.G."/>
            <person name="Martin F."/>
            <person name="Kauserud H."/>
        </authorList>
    </citation>
    <scope>NUCLEOTIDE SEQUENCE</scope>
    <source>
        <strain evidence="3">CBHHK188m</strain>
    </source>
</reference>
<proteinExistence type="predicted"/>
<feature type="compositionally biased region" description="Low complexity" evidence="2">
    <location>
        <begin position="1"/>
        <end position="16"/>
    </location>
</feature>
<dbReference type="EMBL" id="JARJLG010000148">
    <property type="protein sequence ID" value="KAJ7736593.1"/>
    <property type="molecule type" value="Genomic_DNA"/>
</dbReference>
<evidence type="ECO:0000256" key="2">
    <source>
        <dbReference type="SAM" id="MobiDB-lite"/>
    </source>
</evidence>
<evidence type="ECO:0000256" key="1">
    <source>
        <dbReference type="SAM" id="Coils"/>
    </source>
</evidence>
<comment type="caution">
    <text evidence="3">The sequence shown here is derived from an EMBL/GenBank/DDBJ whole genome shotgun (WGS) entry which is preliminary data.</text>
</comment>
<accession>A0AAD7MXI2</accession>
<protein>
    <submittedName>
        <fullName evidence="3">Uncharacterized protein</fullName>
    </submittedName>
</protein>
<gene>
    <name evidence="3" type="ORF">DFH07DRAFT_966827</name>
</gene>
<sequence length="461" mass="51721">MAHNPDNNNNNGSDPNFITDPPLVPDPDFIPNPHYDPRYDNIHFDPRYDRAPEPHEARRGEDAWQDYADPEQRVLSGEWQTLWRLAETPAHILHRTNTAHVLLHHQHVEQQLELRAVQARLDALTRNYEILARTHERLVDYYVEATGDLSAAMRRIARLQRDLSEAREGTPEAIEAMFKSPDLYLKHVTSSLYGHVPSKYHELLDAEKFSGFGEDFIKHLNAGRSSAVNSLKSQLPQILTDFKLTNAKDSLLYHPGENKSLPPTAYPPIFYPNLKKNTQTLLLNEALPMALRCMLFGAASIRNKGAGKPQAGTLGYKWRLEGLTVGSLCFTLIVVLRIISEVDTVFEATGKISKIPFQAYFYKYKKMLLKNAQTPGVRNILKTWNKIVFAGVLTVTATATSINGDGVDDDLDEAAMEAEFAVAMEGMTLGNDEDNDYDLGDEDGGLSGNDGDGEHRTTEFC</sequence>
<name>A0AAD7MXI2_9AGAR</name>